<dbReference type="AlphaFoldDB" id="A0A6A5W663"/>
<name>A0A6A5W663_9PLEO</name>
<proteinExistence type="predicted"/>
<organism evidence="2 3">
    <name type="scientific">Amniculicola lignicola CBS 123094</name>
    <dbReference type="NCBI Taxonomy" id="1392246"/>
    <lineage>
        <taxon>Eukaryota</taxon>
        <taxon>Fungi</taxon>
        <taxon>Dikarya</taxon>
        <taxon>Ascomycota</taxon>
        <taxon>Pezizomycotina</taxon>
        <taxon>Dothideomycetes</taxon>
        <taxon>Pleosporomycetidae</taxon>
        <taxon>Pleosporales</taxon>
        <taxon>Amniculicolaceae</taxon>
        <taxon>Amniculicola</taxon>
    </lineage>
</organism>
<evidence type="ECO:0000256" key="1">
    <source>
        <dbReference type="SAM" id="MobiDB-lite"/>
    </source>
</evidence>
<gene>
    <name evidence="2" type="ORF">P154DRAFT_583126</name>
</gene>
<accession>A0A6A5W663</accession>
<dbReference type="Proteomes" id="UP000799779">
    <property type="component" value="Unassembled WGS sequence"/>
</dbReference>
<sequence length="437" mass="47118">MGAGVGAVRGRAQPLLHESARGASRKQEIGAKPPRRSMSLTAHHRIAGRCGQARSRAPAAIYYPSTSMCSRTVCSANPTTPPFAAARPPTSTSPPPVAEHNFIASAPAADVLVARSHVALGQDGYNACTPHGGHLRLWPHHRRQPCSCNVTAPLIARLDSTTIDNLDSGCCFPAVSTVPDVCTWHIVSTRDSLPHPSTIRPGAADVQGCLVVSRTFSKRLSGGDFSQCFNDTIFEEEVVSVDTIKLLHRSYEPAQFLSLLLQGPKCTSPVEKFGSRSAAPAINYNDNDHHVDLYGLFPLNGADVLNCCLDTPNHESASSLAGRTLGGEDGDLRLWREKSFPDWDVCSAIDPPWWTEFILNDRGGNGGVDVGGIFDCAVTKDLATTDSHTVDRALLTSTEWESQFRSPPGVSHTTSSYGRISLSFPFMERITTISLEF</sequence>
<evidence type="ECO:0000313" key="2">
    <source>
        <dbReference type="EMBL" id="KAF1993126.1"/>
    </source>
</evidence>
<evidence type="ECO:0000313" key="3">
    <source>
        <dbReference type="Proteomes" id="UP000799779"/>
    </source>
</evidence>
<keyword evidence="3" id="KW-1185">Reference proteome</keyword>
<reference evidence="2" key="1">
    <citation type="journal article" date="2020" name="Stud. Mycol.">
        <title>101 Dothideomycetes genomes: a test case for predicting lifestyles and emergence of pathogens.</title>
        <authorList>
            <person name="Haridas S."/>
            <person name="Albert R."/>
            <person name="Binder M."/>
            <person name="Bloem J."/>
            <person name="Labutti K."/>
            <person name="Salamov A."/>
            <person name="Andreopoulos B."/>
            <person name="Baker S."/>
            <person name="Barry K."/>
            <person name="Bills G."/>
            <person name="Bluhm B."/>
            <person name="Cannon C."/>
            <person name="Castanera R."/>
            <person name="Culley D."/>
            <person name="Daum C."/>
            <person name="Ezra D."/>
            <person name="Gonzalez J."/>
            <person name="Henrissat B."/>
            <person name="Kuo A."/>
            <person name="Liang C."/>
            <person name="Lipzen A."/>
            <person name="Lutzoni F."/>
            <person name="Magnuson J."/>
            <person name="Mondo S."/>
            <person name="Nolan M."/>
            <person name="Ohm R."/>
            <person name="Pangilinan J."/>
            <person name="Park H.-J."/>
            <person name="Ramirez L."/>
            <person name="Alfaro M."/>
            <person name="Sun H."/>
            <person name="Tritt A."/>
            <person name="Yoshinaga Y."/>
            <person name="Zwiers L.-H."/>
            <person name="Turgeon B."/>
            <person name="Goodwin S."/>
            <person name="Spatafora J."/>
            <person name="Crous P."/>
            <person name="Grigoriev I."/>
        </authorList>
    </citation>
    <scope>NUCLEOTIDE SEQUENCE</scope>
    <source>
        <strain evidence="2">CBS 123094</strain>
    </source>
</reference>
<dbReference type="EMBL" id="ML977729">
    <property type="protein sequence ID" value="KAF1993126.1"/>
    <property type="molecule type" value="Genomic_DNA"/>
</dbReference>
<protein>
    <submittedName>
        <fullName evidence="2">Uncharacterized protein</fullName>
    </submittedName>
</protein>
<feature type="region of interest" description="Disordered" evidence="1">
    <location>
        <begin position="1"/>
        <end position="40"/>
    </location>
</feature>